<reference evidence="2 3" key="1">
    <citation type="submission" date="2016-06" db="EMBL/GenBank/DDBJ databases">
        <title>The Draft Genome Sequence and Annotation of the Desert Woodrat Neotoma lepida.</title>
        <authorList>
            <person name="Campbell M."/>
            <person name="Oakeson K.F."/>
            <person name="Yandell M."/>
            <person name="Halpert J.R."/>
            <person name="Dearing D."/>
        </authorList>
    </citation>
    <scope>NUCLEOTIDE SEQUENCE [LARGE SCALE GENOMIC DNA]</scope>
    <source>
        <strain evidence="2">417</strain>
        <tissue evidence="2">Liver</tissue>
    </source>
</reference>
<comment type="caution">
    <text evidence="2">The sequence shown here is derived from an EMBL/GenBank/DDBJ whole genome shotgun (WGS) entry which is preliminary data.</text>
</comment>
<feature type="non-terminal residue" evidence="2">
    <location>
        <position position="1"/>
    </location>
</feature>
<dbReference type="AlphaFoldDB" id="A0A1A6FZS2"/>
<accession>A0A1A6FZS2</accession>
<keyword evidence="3" id="KW-1185">Reference proteome</keyword>
<proteinExistence type="predicted"/>
<protein>
    <submittedName>
        <fullName evidence="2">Uncharacterized protein</fullName>
    </submittedName>
</protein>
<name>A0A1A6FZS2_NEOLE</name>
<feature type="compositionally biased region" description="Low complexity" evidence="1">
    <location>
        <begin position="47"/>
        <end position="61"/>
    </location>
</feature>
<gene>
    <name evidence="2" type="ORF">A6R68_09810</name>
</gene>
<evidence type="ECO:0000256" key="1">
    <source>
        <dbReference type="SAM" id="MobiDB-lite"/>
    </source>
</evidence>
<dbReference type="EMBL" id="LZPO01108942">
    <property type="protein sequence ID" value="OBS59065.1"/>
    <property type="molecule type" value="Genomic_DNA"/>
</dbReference>
<feature type="region of interest" description="Disordered" evidence="1">
    <location>
        <begin position="47"/>
        <end position="71"/>
    </location>
</feature>
<dbReference type="Proteomes" id="UP000092124">
    <property type="component" value="Unassembled WGS sequence"/>
</dbReference>
<evidence type="ECO:0000313" key="3">
    <source>
        <dbReference type="Proteomes" id="UP000092124"/>
    </source>
</evidence>
<sequence>YIRSDPDVEHCLRVHRNDMENTFPIILTGHIVYMVAYLDKLNPSIHSSATSWPSTSVSSWPCRSPGKWPII</sequence>
<evidence type="ECO:0000313" key="2">
    <source>
        <dbReference type="EMBL" id="OBS59065.1"/>
    </source>
</evidence>
<organism evidence="2 3">
    <name type="scientific">Neotoma lepida</name>
    <name type="common">Desert woodrat</name>
    <dbReference type="NCBI Taxonomy" id="56216"/>
    <lineage>
        <taxon>Eukaryota</taxon>
        <taxon>Metazoa</taxon>
        <taxon>Chordata</taxon>
        <taxon>Craniata</taxon>
        <taxon>Vertebrata</taxon>
        <taxon>Euteleostomi</taxon>
        <taxon>Mammalia</taxon>
        <taxon>Eutheria</taxon>
        <taxon>Euarchontoglires</taxon>
        <taxon>Glires</taxon>
        <taxon>Rodentia</taxon>
        <taxon>Myomorpha</taxon>
        <taxon>Muroidea</taxon>
        <taxon>Cricetidae</taxon>
        <taxon>Neotominae</taxon>
        <taxon>Neotoma</taxon>
    </lineage>
</organism>